<sequence length="274" mass="29900">MTHPNPRYGQLDLDYAARLGGATADSGRPVWMVNLMKYRDVADYGDGRSSAITGREADDLYAPLDTLAEIGAELCLLADVDTQLLGDAPVWDRVAVVRYPTGRAFIDMQSRPAFRAAHVHKEAGMDQTIVLGCDPLPLPRFPEDAEQHDWADVPEPPTAQDGPVMIVHVLRFADPCSARATPEAMRAYQGAAARVASAHGVRVAGWFAVNGTIVGDGRSWHQVRFNLFPSRRAFMAVATDPARLQAQKAHRDVAIADTYSMITRPVINTLAAVR</sequence>
<name>A0A378TAF8_9MYCO</name>
<dbReference type="PANTHER" id="PTHR40257">
    <property type="match status" value="1"/>
</dbReference>
<evidence type="ECO:0000313" key="2">
    <source>
        <dbReference type="Proteomes" id="UP000254978"/>
    </source>
</evidence>
<dbReference type="RefSeq" id="WP_115277279.1">
    <property type="nucleotide sequence ID" value="NZ_AP022600.1"/>
</dbReference>
<dbReference type="SUPFAM" id="SSF54909">
    <property type="entry name" value="Dimeric alpha+beta barrel"/>
    <property type="match status" value="1"/>
</dbReference>
<reference evidence="1 2" key="1">
    <citation type="submission" date="2018-06" db="EMBL/GenBank/DDBJ databases">
        <authorList>
            <consortium name="Pathogen Informatics"/>
            <person name="Doyle S."/>
        </authorList>
    </citation>
    <scope>NUCLEOTIDE SEQUENCE [LARGE SCALE GENOMIC DNA]</scope>
    <source>
        <strain evidence="1 2">NCTC10821</strain>
    </source>
</reference>
<evidence type="ECO:0000313" key="1">
    <source>
        <dbReference type="EMBL" id="STZ56833.1"/>
    </source>
</evidence>
<dbReference type="Gene3D" id="3.30.70.100">
    <property type="match status" value="2"/>
</dbReference>
<evidence type="ECO:0008006" key="3">
    <source>
        <dbReference type="Google" id="ProtNLM"/>
    </source>
</evidence>
<dbReference type="Proteomes" id="UP000254978">
    <property type="component" value="Unassembled WGS sequence"/>
</dbReference>
<dbReference type="EMBL" id="UGQT01000001">
    <property type="protein sequence ID" value="STZ56833.1"/>
    <property type="molecule type" value="Genomic_DNA"/>
</dbReference>
<accession>A0A378TAF8</accession>
<keyword evidence="2" id="KW-1185">Reference proteome</keyword>
<dbReference type="PANTHER" id="PTHR40257:SF1">
    <property type="entry name" value="DUF1330 DOMAIN-CONTAINING PROTEIN"/>
    <property type="match status" value="1"/>
</dbReference>
<gene>
    <name evidence="1" type="ORF">NCTC10821_00326</name>
</gene>
<dbReference type="InterPro" id="IPR011008">
    <property type="entry name" value="Dimeric_a/b-barrel"/>
</dbReference>
<organism evidence="1 2">
    <name type="scientific">Mycolicibacterium tokaiense</name>
    <dbReference type="NCBI Taxonomy" id="39695"/>
    <lineage>
        <taxon>Bacteria</taxon>
        <taxon>Bacillati</taxon>
        <taxon>Actinomycetota</taxon>
        <taxon>Actinomycetes</taxon>
        <taxon>Mycobacteriales</taxon>
        <taxon>Mycobacteriaceae</taxon>
        <taxon>Mycolicibacterium</taxon>
    </lineage>
</organism>
<dbReference type="AlphaFoldDB" id="A0A378TAF8"/>
<dbReference type="OrthoDB" id="3624550at2"/>
<protein>
    <recommendedName>
        <fullName evidence="3">DUF1330 domain-containing protein</fullName>
    </recommendedName>
</protein>
<proteinExistence type="predicted"/>